<dbReference type="GO" id="GO:0004222">
    <property type="term" value="F:metalloendopeptidase activity"/>
    <property type="evidence" value="ECO:0007669"/>
    <property type="project" value="InterPro"/>
</dbReference>
<dbReference type="PROSITE" id="PS51885">
    <property type="entry name" value="NEPRILYSIN"/>
    <property type="match status" value="1"/>
</dbReference>
<feature type="region of interest" description="Disordered" evidence="2">
    <location>
        <begin position="26"/>
        <end position="47"/>
    </location>
</feature>
<evidence type="ECO:0000313" key="4">
    <source>
        <dbReference type="Proteomes" id="UP000887565"/>
    </source>
</evidence>
<dbReference type="Gene3D" id="1.10.1380.10">
    <property type="entry name" value="Neutral endopeptidase , domain2"/>
    <property type="match status" value="1"/>
</dbReference>
<evidence type="ECO:0000256" key="2">
    <source>
        <dbReference type="SAM" id="MobiDB-lite"/>
    </source>
</evidence>
<feature type="domain" description="Peptidase M13 N-terminal" evidence="3">
    <location>
        <begin position="58"/>
        <end position="273"/>
    </location>
</feature>
<dbReference type="Proteomes" id="UP000887565">
    <property type="component" value="Unplaced"/>
</dbReference>
<dbReference type="Pfam" id="PF05649">
    <property type="entry name" value="Peptidase_M13_N"/>
    <property type="match status" value="1"/>
</dbReference>
<dbReference type="GO" id="GO:0005886">
    <property type="term" value="C:plasma membrane"/>
    <property type="evidence" value="ECO:0007669"/>
    <property type="project" value="TreeGrafter"/>
</dbReference>
<dbReference type="PANTHER" id="PTHR11733">
    <property type="entry name" value="ZINC METALLOPROTEASE FAMILY M13 NEPRILYSIN-RELATED"/>
    <property type="match status" value="1"/>
</dbReference>
<dbReference type="GO" id="GO:0016485">
    <property type="term" value="P:protein processing"/>
    <property type="evidence" value="ECO:0007669"/>
    <property type="project" value="TreeGrafter"/>
</dbReference>
<dbReference type="WBParaSite" id="nRc.2.0.1.t36159-RA">
    <property type="protein sequence ID" value="nRc.2.0.1.t36159-RA"/>
    <property type="gene ID" value="nRc.2.0.1.g36159"/>
</dbReference>
<dbReference type="InterPro" id="IPR042089">
    <property type="entry name" value="Peptidase_M13_dom_2"/>
</dbReference>
<proteinExistence type="inferred from homology"/>
<comment type="similarity">
    <text evidence="1">Belongs to the peptidase M13 family.</text>
</comment>
<evidence type="ECO:0000256" key="1">
    <source>
        <dbReference type="ARBA" id="ARBA00007357"/>
    </source>
</evidence>
<name>A0A915KDZ3_ROMCU</name>
<organism evidence="4 5">
    <name type="scientific">Romanomermis culicivorax</name>
    <name type="common">Nematode worm</name>
    <dbReference type="NCBI Taxonomy" id="13658"/>
    <lineage>
        <taxon>Eukaryota</taxon>
        <taxon>Metazoa</taxon>
        <taxon>Ecdysozoa</taxon>
        <taxon>Nematoda</taxon>
        <taxon>Enoplea</taxon>
        <taxon>Dorylaimia</taxon>
        <taxon>Mermithida</taxon>
        <taxon>Mermithoidea</taxon>
        <taxon>Mermithidae</taxon>
        <taxon>Romanomermis</taxon>
    </lineage>
</organism>
<accession>A0A915KDZ3</accession>
<evidence type="ECO:0000313" key="5">
    <source>
        <dbReference type="WBParaSite" id="nRc.2.0.1.t36159-RA"/>
    </source>
</evidence>
<dbReference type="PANTHER" id="PTHR11733:SF167">
    <property type="entry name" value="FI17812P1-RELATED"/>
    <property type="match status" value="1"/>
</dbReference>
<keyword evidence="4" id="KW-1185">Reference proteome</keyword>
<dbReference type="InterPro" id="IPR024079">
    <property type="entry name" value="MetalloPept_cat_dom_sf"/>
</dbReference>
<sequence length="281" mass="32489">MGFGLRDEKDKPAELHSEFIKRVNRAAGKAQHAKGAHEQQPTSRKVDVCNNPECKELALLGDSSKSSSKAIQFFHEHETIVMAMFHNDKKHEPKIAAYRKLFTKVVSLIAADMKLNINLEKLLEDGMEPETFKNFVKGKSKTLKCMIHIHTYFSRLNELLKATDKRTIFNYFIWYFIYHSSHLMDTRFQDAITNFLSEAYGVKGEPRSSICTKKCQSVDMAIAALYIKKYFPPTEKAEAENMIAELKKEIRKGLRTLSWMDEGTKKKAIEKKDRSERIERM</sequence>
<evidence type="ECO:0000259" key="3">
    <source>
        <dbReference type="Pfam" id="PF05649"/>
    </source>
</evidence>
<dbReference type="Gene3D" id="3.40.390.10">
    <property type="entry name" value="Collagenase (Catalytic Domain)"/>
    <property type="match status" value="1"/>
</dbReference>
<dbReference type="InterPro" id="IPR000718">
    <property type="entry name" value="Peptidase_M13"/>
</dbReference>
<dbReference type="SUPFAM" id="SSF55486">
    <property type="entry name" value="Metalloproteases ('zincins'), catalytic domain"/>
    <property type="match status" value="1"/>
</dbReference>
<protein>
    <submittedName>
        <fullName evidence="5">Peptidase M13 N-terminal domain-containing protein</fullName>
    </submittedName>
</protein>
<reference evidence="5" key="1">
    <citation type="submission" date="2022-11" db="UniProtKB">
        <authorList>
            <consortium name="WormBaseParasite"/>
        </authorList>
    </citation>
    <scope>IDENTIFICATION</scope>
</reference>
<dbReference type="AlphaFoldDB" id="A0A915KDZ3"/>
<dbReference type="InterPro" id="IPR008753">
    <property type="entry name" value="Peptidase_M13_N"/>
</dbReference>